<dbReference type="Pfam" id="PF19608">
    <property type="entry name" value="DUF6113"/>
    <property type="match status" value="1"/>
</dbReference>
<keyword evidence="2" id="KW-0812">Transmembrane</keyword>
<sequence>MDEDQARADAFRPARADARRDGRRADAPRDGDAHPAGPGGVSPAEPWVAPDGALGDERSVAGAFPADTAHAEVPPWAADEGEETENAAVTGAAYGTLFVLGVVFGVVSGLEHSWGVGDLVPPVPIALSLLLFGLLYTAGRLMGSKLGAFVPGAGWMLAALAFAVERAEGDLIVAATPAGYWYLCGGAIALVAAVLLIPSSGSWLLRPPPFSGARPVR</sequence>
<dbReference type="RefSeq" id="WP_189161649.1">
    <property type="nucleotide sequence ID" value="NZ_BMNT01000004.1"/>
</dbReference>
<dbReference type="EMBL" id="BMNT01000004">
    <property type="protein sequence ID" value="GGK68162.1"/>
    <property type="molecule type" value="Genomic_DNA"/>
</dbReference>
<keyword evidence="2" id="KW-0472">Membrane</keyword>
<feature type="compositionally biased region" description="Basic and acidic residues" evidence="1">
    <location>
        <begin position="1"/>
        <end position="33"/>
    </location>
</feature>
<protein>
    <recommendedName>
        <fullName evidence="5">Integral membrane protein</fullName>
    </recommendedName>
</protein>
<reference evidence="3" key="1">
    <citation type="journal article" date="2014" name="Int. J. Syst. Evol. Microbiol.">
        <title>Complete genome sequence of Corynebacterium casei LMG S-19264T (=DSM 44701T), isolated from a smear-ripened cheese.</title>
        <authorList>
            <consortium name="US DOE Joint Genome Institute (JGI-PGF)"/>
            <person name="Walter F."/>
            <person name="Albersmeier A."/>
            <person name="Kalinowski J."/>
            <person name="Ruckert C."/>
        </authorList>
    </citation>
    <scope>NUCLEOTIDE SEQUENCE</scope>
    <source>
        <strain evidence="3">JCM 13064</strain>
    </source>
</reference>
<gene>
    <name evidence="3" type="ORF">GCM10007964_08940</name>
</gene>
<feature type="region of interest" description="Disordered" evidence="1">
    <location>
        <begin position="1"/>
        <end position="52"/>
    </location>
</feature>
<feature type="transmembrane region" description="Helical" evidence="2">
    <location>
        <begin position="87"/>
        <end position="107"/>
    </location>
</feature>
<keyword evidence="2" id="KW-1133">Transmembrane helix</keyword>
<name>A0A917QTP8_9ACTN</name>
<feature type="transmembrane region" description="Helical" evidence="2">
    <location>
        <begin position="119"/>
        <end position="139"/>
    </location>
</feature>
<evidence type="ECO:0000313" key="3">
    <source>
        <dbReference type="EMBL" id="GGK68162.1"/>
    </source>
</evidence>
<feature type="transmembrane region" description="Helical" evidence="2">
    <location>
        <begin position="146"/>
        <end position="164"/>
    </location>
</feature>
<proteinExistence type="predicted"/>
<reference evidence="3" key="2">
    <citation type="submission" date="2020-09" db="EMBL/GenBank/DDBJ databases">
        <authorList>
            <person name="Sun Q."/>
            <person name="Ohkuma M."/>
        </authorList>
    </citation>
    <scope>NUCLEOTIDE SEQUENCE</scope>
    <source>
        <strain evidence="3">JCM 13064</strain>
    </source>
</reference>
<evidence type="ECO:0008006" key="5">
    <source>
        <dbReference type="Google" id="ProtNLM"/>
    </source>
</evidence>
<dbReference type="Proteomes" id="UP000645217">
    <property type="component" value="Unassembled WGS sequence"/>
</dbReference>
<comment type="caution">
    <text evidence="3">The sequence shown here is derived from an EMBL/GenBank/DDBJ whole genome shotgun (WGS) entry which is preliminary data.</text>
</comment>
<feature type="transmembrane region" description="Helical" evidence="2">
    <location>
        <begin position="179"/>
        <end position="197"/>
    </location>
</feature>
<evidence type="ECO:0000256" key="1">
    <source>
        <dbReference type="SAM" id="MobiDB-lite"/>
    </source>
</evidence>
<organism evidence="3 4">
    <name type="scientific">Sphaerisporangium melleum</name>
    <dbReference type="NCBI Taxonomy" id="321316"/>
    <lineage>
        <taxon>Bacteria</taxon>
        <taxon>Bacillati</taxon>
        <taxon>Actinomycetota</taxon>
        <taxon>Actinomycetes</taxon>
        <taxon>Streptosporangiales</taxon>
        <taxon>Streptosporangiaceae</taxon>
        <taxon>Sphaerisporangium</taxon>
    </lineage>
</organism>
<dbReference type="InterPro" id="IPR046095">
    <property type="entry name" value="DUF6113"/>
</dbReference>
<accession>A0A917QTP8</accession>
<dbReference type="AlphaFoldDB" id="A0A917QTP8"/>
<evidence type="ECO:0000313" key="4">
    <source>
        <dbReference type="Proteomes" id="UP000645217"/>
    </source>
</evidence>
<keyword evidence="4" id="KW-1185">Reference proteome</keyword>
<evidence type="ECO:0000256" key="2">
    <source>
        <dbReference type="SAM" id="Phobius"/>
    </source>
</evidence>